<feature type="region of interest" description="Disordered" evidence="1">
    <location>
        <begin position="1"/>
        <end position="21"/>
    </location>
</feature>
<evidence type="ECO:0000313" key="3">
    <source>
        <dbReference type="Proteomes" id="UP000179807"/>
    </source>
</evidence>
<sequence length="737" mass="83888">MLPHLDPDSKTRPISSLFKHAPNHTKPCIPIMKPMSLPGAKTTTQLQGTLATTQKPRPPPSSPSGKMFSFRRSTPTIPKSLADSLKGVTPKLPPMNSELDKIQSLLDQISSEIYDRHYLPEISSSKINNNNINNNSTNTCSNSNNSNNSCSKDSSIDVANPSQPNLVPNPRINFVKNTPNLNNSKTIKNEDSSSINSGGNESDNENENKFGILCENVNVIKSNSYNNVINNNIITTSLNNINIPSPRSPHGSARNLKEKRSATPTRYNCEKVADSAIFKLFTILNQPRSVASLNEKIVMNIFNVIKKNIIISVPEIPSKFIFCDKIAKINLQNWEFFQYFHKVALILIRESDRKFLTGLLNQELVHSLVSVLNSPDSNEQTSIENLISAITERYEETKELFYIESISRIERHIFDEVNTSYFCVCSCMRFLHNYFRENLVEIASPTVFEFKIFPLFSSYFLSEFYEYLNPICSLFYGLFDNLPETSIKYLLSHWPETHTAKQVIFIQHISVIAPFLGSNSIKTYLEMIFGRLAKCLKSSNYKIISTTLQIISDATFIYLFSSYSETVIKAVYPPLIDLRGHWSNDVSNKIENAIGILKQMNSSFFQTIDIDKDVNDPANRKTQVMNESWMLIVGAASEAINDDEKVEFELKLKALSNTQKTENQCFKQTKMTEYQGETENDFNSENNENPEQSDAEENDVEKRSKNEIADEEEKMEKNERKYENENEVSQQENEECE</sequence>
<dbReference type="Proteomes" id="UP000179807">
    <property type="component" value="Unassembled WGS sequence"/>
</dbReference>
<feature type="region of interest" description="Disordered" evidence="1">
    <location>
        <begin position="45"/>
        <end position="72"/>
    </location>
</feature>
<keyword evidence="3" id="KW-1185">Reference proteome</keyword>
<feature type="compositionally biased region" description="Polar residues" evidence="1">
    <location>
        <begin position="175"/>
        <end position="186"/>
    </location>
</feature>
<evidence type="ECO:0000256" key="1">
    <source>
        <dbReference type="SAM" id="MobiDB-lite"/>
    </source>
</evidence>
<feature type="compositionally biased region" description="Basic and acidic residues" evidence="1">
    <location>
        <begin position="700"/>
        <end position="724"/>
    </location>
</feature>
<dbReference type="InterPro" id="IPR016024">
    <property type="entry name" value="ARM-type_fold"/>
</dbReference>
<dbReference type="PANTHER" id="PTHR10257">
    <property type="entry name" value="SERINE/THREONINE PROTEIN PHOSPHATASE 2A PP2A REGULATORY SUBUNIT B"/>
    <property type="match status" value="1"/>
</dbReference>
<dbReference type="PANTHER" id="PTHR10257:SF3">
    <property type="entry name" value="SERINE_THREONINE-PROTEIN PHOSPHATASE 2A 56 KDA REGULATORY SUBUNIT GAMMA ISOFORM"/>
    <property type="match status" value="1"/>
</dbReference>
<dbReference type="Pfam" id="PF01603">
    <property type="entry name" value="B56"/>
    <property type="match status" value="1"/>
</dbReference>
<feature type="compositionally biased region" description="Low complexity" evidence="1">
    <location>
        <begin position="45"/>
        <end position="55"/>
    </location>
</feature>
<dbReference type="InterPro" id="IPR002554">
    <property type="entry name" value="PP2A_B56"/>
</dbReference>
<dbReference type="VEuPathDB" id="TrichDB:TRFO_22647"/>
<evidence type="ECO:0000313" key="2">
    <source>
        <dbReference type="EMBL" id="OHT08793.1"/>
    </source>
</evidence>
<feature type="region of interest" description="Disordered" evidence="1">
    <location>
        <begin position="677"/>
        <end position="737"/>
    </location>
</feature>
<dbReference type="EMBL" id="MLAK01000658">
    <property type="protein sequence ID" value="OHT08793.1"/>
    <property type="molecule type" value="Genomic_DNA"/>
</dbReference>
<dbReference type="GO" id="GO:0007165">
    <property type="term" value="P:signal transduction"/>
    <property type="evidence" value="ECO:0007669"/>
    <property type="project" value="InterPro"/>
</dbReference>
<feature type="compositionally biased region" description="Basic and acidic residues" evidence="1">
    <location>
        <begin position="1"/>
        <end position="11"/>
    </location>
</feature>
<dbReference type="GO" id="GO:0000159">
    <property type="term" value="C:protein phosphatase type 2A complex"/>
    <property type="evidence" value="ECO:0007669"/>
    <property type="project" value="InterPro"/>
</dbReference>
<dbReference type="GO" id="GO:0019888">
    <property type="term" value="F:protein phosphatase regulator activity"/>
    <property type="evidence" value="ECO:0007669"/>
    <property type="project" value="InterPro"/>
</dbReference>
<name>A0A1J4KBK8_9EUKA</name>
<accession>A0A1J4KBK8</accession>
<feature type="region of interest" description="Disordered" evidence="1">
    <location>
        <begin position="138"/>
        <end position="204"/>
    </location>
</feature>
<dbReference type="Gene3D" id="1.25.10.10">
    <property type="entry name" value="Leucine-rich Repeat Variant"/>
    <property type="match status" value="1"/>
</dbReference>
<gene>
    <name evidence="2" type="ORF">TRFO_22647</name>
</gene>
<dbReference type="InterPro" id="IPR011989">
    <property type="entry name" value="ARM-like"/>
</dbReference>
<feature type="compositionally biased region" description="Low complexity" evidence="1">
    <location>
        <begin position="138"/>
        <end position="157"/>
    </location>
</feature>
<dbReference type="GeneID" id="94837376"/>
<protein>
    <recommendedName>
        <fullName evidence="4">Phosphoprotein phosphatase</fullName>
    </recommendedName>
</protein>
<evidence type="ECO:0008006" key="4">
    <source>
        <dbReference type="Google" id="ProtNLM"/>
    </source>
</evidence>
<dbReference type="SUPFAM" id="SSF48371">
    <property type="entry name" value="ARM repeat"/>
    <property type="match status" value="1"/>
</dbReference>
<comment type="caution">
    <text evidence="2">The sequence shown here is derived from an EMBL/GenBank/DDBJ whole genome shotgun (WGS) entry which is preliminary data.</text>
</comment>
<proteinExistence type="predicted"/>
<organism evidence="2 3">
    <name type="scientific">Tritrichomonas foetus</name>
    <dbReference type="NCBI Taxonomy" id="1144522"/>
    <lineage>
        <taxon>Eukaryota</taxon>
        <taxon>Metamonada</taxon>
        <taxon>Parabasalia</taxon>
        <taxon>Tritrichomonadida</taxon>
        <taxon>Tritrichomonadidae</taxon>
        <taxon>Tritrichomonas</taxon>
    </lineage>
</organism>
<reference evidence="2" key="1">
    <citation type="submission" date="2016-10" db="EMBL/GenBank/DDBJ databases">
        <authorList>
            <person name="Benchimol M."/>
            <person name="Almeida L.G."/>
            <person name="Vasconcelos A.T."/>
            <person name="Perreira-Neves A."/>
            <person name="Rosa I.A."/>
            <person name="Tasca T."/>
            <person name="Bogo M.R."/>
            <person name="de Souza W."/>
        </authorList>
    </citation>
    <scope>NUCLEOTIDE SEQUENCE [LARGE SCALE GENOMIC DNA]</scope>
    <source>
        <strain evidence="2">K</strain>
    </source>
</reference>
<feature type="compositionally biased region" description="Low complexity" evidence="1">
    <location>
        <begin position="192"/>
        <end position="201"/>
    </location>
</feature>
<dbReference type="AlphaFoldDB" id="A0A1J4KBK8"/>
<dbReference type="RefSeq" id="XP_068361929.1">
    <property type="nucleotide sequence ID" value="XM_068502672.1"/>
</dbReference>